<name>A0A834CAK5_ORYME</name>
<evidence type="ECO:0000313" key="2">
    <source>
        <dbReference type="EMBL" id="KAF6728308.1"/>
    </source>
</evidence>
<protein>
    <submittedName>
        <fullName evidence="2">Uncharacterized protein</fullName>
    </submittedName>
</protein>
<accession>A0A834CAK5</accession>
<gene>
    <name evidence="2" type="ORF">FQA47_014341</name>
</gene>
<reference evidence="2" key="1">
    <citation type="journal article" name="BMC Genomics">
        <title>Long-read sequencing and de novo genome assembly of marine medaka (Oryzias melastigma).</title>
        <authorList>
            <person name="Liang P."/>
            <person name="Saqib H.S.A."/>
            <person name="Ni X."/>
            <person name="Shen Y."/>
        </authorList>
    </citation>
    <scope>NUCLEOTIDE SEQUENCE</scope>
    <source>
        <strain evidence="2">Bigg-433</strain>
    </source>
</reference>
<feature type="region of interest" description="Disordered" evidence="1">
    <location>
        <begin position="46"/>
        <end position="67"/>
    </location>
</feature>
<dbReference type="EMBL" id="WKFB01000285">
    <property type="protein sequence ID" value="KAF6728308.1"/>
    <property type="molecule type" value="Genomic_DNA"/>
</dbReference>
<organism evidence="2 3">
    <name type="scientific">Oryzias melastigma</name>
    <name type="common">Marine medaka</name>
    <dbReference type="NCBI Taxonomy" id="30732"/>
    <lineage>
        <taxon>Eukaryota</taxon>
        <taxon>Metazoa</taxon>
        <taxon>Chordata</taxon>
        <taxon>Craniata</taxon>
        <taxon>Vertebrata</taxon>
        <taxon>Euteleostomi</taxon>
        <taxon>Actinopterygii</taxon>
        <taxon>Neopterygii</taxon>
        <taxon>Teleostei</taxon>
        <taxon>Neoteleostei</taxon>
        <taxon>Acanthomorphata</taxon>
        <taxon>Ovalentaria</taxon>
        <taxon>Atherinomorphae</taxon>
        <taxon>Beloniformes</taxon>
        <taxon>Adrianichthyidae</taxon>
        <taxon>Oryziinae</taxon>
        <taxon>Oryzias</taxon>
    </lineage>
</organism>
<comment type="caution">
    <text evidence="2">The sequence shown here is derived from an EMBL/GenBank/DDBJ whole genome shotgun (WGS) entry which is preliminary data.</text>
</comment>
<dbReference type="AlphaFoldDB" id="A0A834CAK5"/>
<evidence type="ECO:0000313" key="3">
    <source>
        <dbReference type="Proteomes" id="UP000646548"/>
    </source>
</evidence>
<dbReference type="Proteomes" id="UP000646548">
    <property type="component" value="Unassembled WGS sequence"/>
</dbReference>
<sequence length="110" mass="11693">MEQGAEERPGQSLRVCSSLLTHTLPTLQHPSITRCSGAKPHRVCAIRGREGGGGMGEGASSLKADEGRREKECARCQGGRICVETSVLSDMRKSVSSSSKAIPAPRFRLG</sequence>
<evidence type="ECO:0000256" key="1">
    <source>
        <dbReference type="SAM" id="MobiDB-lite"/>
    </source>
</evidence>
<proteinExistence type="predicted"/>